<dbReference type="Pfam" id="PF13469">
    <property type="entry name" value="Sulfotransfer_3"/>
    <property type="match status" value="1"/>
</dbReference>
<evidence type="ECO:0000256" key="1">
    <source>
        <dbReference type="ARBA" id="ARBA00022679"/>
    </source>
</evidence>
<feature type="region of interest" description="Disordered" evidence="3">
    <location>
        <begin position="672"/>
        <end position="692"/>
    </location>
</feature>
<dbReference type="SMART" id="SM00028">
    <property type="entry name" value="TPR"/>
    <property type="match status" value="7"/>
</dbReference>
<evidence type="ECO:0000259" key="4">
    <source>
        <dbReference type="Pfam" id="PF23914"/>
    </source>
</evidence>
<gene>
    <name evidence="5" type="ORF">E5162_13840</name>
</gene>
<dbReference type="PROSITE" id="PS50005">
    <property type="entry name" value="TPR"/>
    <property type="match status" value="2"/>
</dbReference>
<accession>A0A4S2H7A6</accession>
<comment type="caution">
    <text evidence="5">The sequence shown here is derived from an EMBL/GenBank/DDBJ whole genome shotgun (WGS) entry which is preliminary data.</text>
</comment>
<dbReference type="SUPFAM" id="SSF48452">
    <property type="entry name" value="TPR-like"/>
    <property type="match status" value="2"/>
</dbReference>
<dbReference type="EMBL" id="SRXV01000005">
    <property type="protein sequence ID" value="TGY91700.1"/>
    <property type="molecule type" value="Genomic_DNA"/>
</dbReference>
<sequence length="703" mass="77882">MIRRRPPRQEAEMTDLEKAHERRLAGDLDTAETYCQKVLAGAPETAEALSLLAVCRAERGAVEAARAPMEQARSLAPDSAIVAMHLSVVKEASGLIDEAMEAAREATSLGPDRFETWGRRGDLAGRLEQFDEAEDALAHCLELKPDHAGVALRLAGARLVLEDFAGASAALDQIGPQADDLPEALQIRVAISHRNGDWRRMQAYAERLLTLMPDDPDMTGALAYALGQQGYYNKASRIFRPLLDAEPDNARHWAALGRLRLGARSVDEARECFSKALEIEPDNPDANFGMARLLTFTGDMQDAEAYCRRTLEADPDHLEAFGQLCEVSSGRISDEELERLETLLEEDSRPADQQAIGLFALGDIYHARKRPDDAFDSWSRANEAKQSLISETRPGYDAQAQASGTQRLMSAFAAPVEPATAYDRKTMPLFIVGMPRSGTTLLETAISAHSEVSAAGELPAMPFIIQEMLAWMRKTGWKGGKLPAERLEAWRQTYIGQYDSFDIPPARFVTDKQPSNFLAVGLIAQLFPEAPIIHIRRNAVETGFSIFRRNFTAQWPFANDLEDIAHYYGQYAQIMRHWDRALPGRVNFVQYEDLIDSFEPELRRLLDGCGLDFEQQCVDYHTVDRTVMTFSATQVRKGPTASHKRGSAAYEHRLEPLRDGLRAHGIVAQTGALAGEGAGTEPVSARSSGDSARRPFWKRLLGS</sequence>
<dbReference type="Gene3D" id="3.40.50.300">
    <property type="entry name" value="P-loop containing nucleotide triphosphate hydrolases"/>
    <property type="match status" value="1"/>
</dbReference>
<dbReference type="InterPro" id="IPR056413">
    <property type="entry name" value="TPR_CcmH_CycH"/>
</dbReference>
<dbReference type="SUPFAM" id="SSF52540">
    <property type="entry name" value="P-loop containing nucleoside triphosphate hydrolases"/>
    <property type="match status" value="1"/>
</dbReference>
<dbReference type="Pfam" id="PF13432">
    <property type="entry name" value="TPR_16"/>
    <property type="match status" value="1"/>
</dbReference>
<keyword evidence="1 5" id="KW-0808">Transferase</keyword>
<dbReference type="PANTHER" id="PTHR12788:SF10">
    <property type="entry name" value="PROTEIN-TYROSINE SULFOTRANSFERASE"/>
    <property type="match status" value="1"/>
</dbReference>
<dbReference type="GO" id="GO:0008476">
    <property type="term" value="F:protein-tyrosine sulfotransferase activity"/>
    <property type="evidence" value="ECO:0007669"/>
    <property type="project" value="InterPro"/>
</dbReference>
<keyword evidence="6" id="KW-1185">Reference proteome</keyword>
<evidence type="ECO:0000256" key="2">
    <source>
        <dbReference type="PROSITE-ProRule" id="PRU00339"/>
    </source>
</evidence>
<evidence type="ECO:0000256" key="3">
    <source>
        <dbReference type="SAM" id="MobiDB-lite"/>
    </source>
</evidence>
<reference evidence="5 6" key="1">
    <citation type="journal article" date="2013" name="Int. J. Syst. Evol. Microbiol.">
        <title>Marinicauda pacifica gen. nov., sp. nov., a prosthecate alphaproteobacterium of the family Hyphomonadaceae isolated from deep seawater.</title>
        <authorList>
            <person name="Zhang X.Y."/>
            <person name="Li G.W."/>
            <person name="Wang C.S."/>
            <person name="Zhang Y.J."/>
            <person name="Xu X.W."/>
            <person name="Li H."/>
            <person name="Liu A."/>
            <person name="Liu C."/>
            <person name="Xie B.B."/>
            <person name="Qin Q.L."/>
            <person name="Xu Z."/>
            <person name="Chen X.L."/>
            <person name="Zhou B.C."/>
            <person name="Zhang Y.Z."/>
        </authorList>
    </citation>
    <scope>NUCLEOTIDE SEQUENCE [LARGE SCALE GENOMIC DNA]</scope>
    <source>
        <strain evidence="5 6">P-1 km-3</strain>
    </source>
</reference>
<dbReference type="AlphaFoldDB" id="A0A4S2H7A6"/>
<dbReference type="Proteomes" id="UP000305451">
    <property type="component" value="Unassembled WGS sequence"/>
</dbReference>
<feature type="repeat" description="TPR" evidence="2">
    <location>
        <begin position="250"/>
        <end position="283"/>
    </location>
</feature>
<protein>
    <submittedName>
        <fullName evidence="5">Sulfotransferase family protein</fullName>
    </submittedName>
</protein>
<dbReference type="InterPro" id="IPR019734">
    <property type="entry name" value="TPR_rpt"/>
</dbReference>
<dbReference type="Gene3D" id="1.25.40.10">
    <property type="entry name" value="Tetratricopeptide repeat domain"/>
    <property type="match status" value="2"/>
</dbReference>
<feature type="domain" description="Cytochrome c-type biogenesis protein H TPR" evidence="4">
    <location>
        <begin position="240"/>
        <end position="324"/>
    </location>
</feature>
<evidence type="ECO:0000313" key="6">
    <source>
        <dbReference type="Proteomes" id="UP000305451"/>
    </source>
</evidence>
<dbReference type="InterPro" id="IPR027417">
    <property type="entry name" value="P-loop_NTPase"/>
</dbReference>
<evidence type="ECO:0000313" key="5">
    <source>
        <dbReference type="EMBL" id="TGY91700.1"/>
    </source>
</evidence>
<dbReference type="PANTHER" id="PTHR12788">
    <property type="entry name" value="PROTEIN-TYROSINE SULFOTRANSFERASE 2"/>
    <property type="match status" value="1"/>
</dbReference>
<name>A0A4S2H7A6_9PROT</name>
<keyword evidence="2" id="KW-0802">TPR repeat</keyword>
<dbReference type="InterPro" id="IPR011990">
    <property type="entry name" value="TPR-like_helical_dom_sf"/>
</dbReference>
<dbReference type="Pfam" id="PF23914">
    <property type="entry name" value="TPR_CcmH_CycH"/>
    <property type="match status" value="1"/>
</dbReference>
<feature type="repeat" description="TPR" evidence="2">
    <location>
        <begin position="114"/>
        <end position="147"/>
    </location>
</feature>
<dbReference type="Pfam" id="PF14559">
    <property type="entry name" value="TPR_19"/>
    <property type="match status" value="1"/>
</dbReference>
<dbReference type="InterPro" id="IPR026634">
    <property type="entry name" value="TPST-like"/>
</dbReference>
<organism evidence="5 6">
    <name type="scientific">Marinicauda pacifica</name>
    <dbReference type="NCBI Taxonomy" id="1133559"/>
    <lineage>
        <taxon>Bacteria</taxon>
        <taxon>Pseudomonadati</taxon>
        <taxon>Pseudomonadota</taxon>
        <taxon>Alphaproteobacteria</taxon>
        <taxon>Maricaulales</taxon>
        <taxon>Maricaulaceae</taxon>
        <taxon>Marinicauda</taxon>
    </lineage>
</organism>
<proteinExistence type="predicted"/>
<feature type="compositionally biased region" description="Low complexity" evidence="3">
    <location>
        <begin position="672"/>
        <end position="681"/>
    </location>
</feature>